<dbReference type="PANTHER" id="PTHR30572:SF9">
    <property type="entry name" value="ABC TRANSPORTER PERMEASE PROTEIN"/>
    <property type="match status" value="1"/>
</dbReference>
<feature type="transmembrane region" description="Helical" evidence="1">
    <location>
        <begin position="20"/>
        <end position="38"/>
    </location>
</feature>
<protein>
    <submittedName>
        <fullName evidence="2">ABC transporter permease</fullName>
    </submittedName>
</protein>
<evidence type="ECO:0000313" key="2">
    <source>
        <dbReference type="EMBL" id="MBC5640075.1"/>
    </source>
</evidence>
<keyword evidence="1" id="KW-1133">Transmembrane helix</keyword>
<gene>
    <name evidence="2" type="ORF">H8R92_06445</name>
</gene>
<feature type="transmembrane region" description="Helical" evidence="1">
    <location>
        <begin position="292"/>
        <end position="316"/>
    </location>
</feature>
<evidence type="ECO:0000256" key="1">
    <source>
        <dbReference type="SAM" id="Phobius"/>
    </source>
</evidence>
<comment type="caution">
    <text evidence="2">The sequence shown here is derived from an EMBL/GenBank/DDBJ whole genome shotgun (WGS) entry which is preliminary data.</text>
</comment>
<feature type="transmembrane region" description="Helical" evidence="1">
    <location>
        <begin position="417"/>
        <end position="441"/>
    </location>
</feature>
<reference evidence="2" key="1">
    <citation type="submission" date="2020-08" db="EMBL/GenBank/DDBJ databases">
        <title>Genome public.</title>
        <authorList>
            <person name="Liu C."/>
            <person name="Sun Q."/>
        </authorList>
    </citation>
    <scope>NUCLEOTIDE SEQUENCE</scope>
    <source>
        <strain evidence="2">NSJ-42</strain>
    </source>
</reference>
<dbReference type="Proteomes" id="UP000662088">
    <property type="component" value="Unassembled WGS sequence"/>
</dbReference>
<keyword evidence="1" id="KW-0812">Transmembrane</keyword>
<dbReference type="PANTHER" id="PTHR30572">
    <property type="entry name" value="MEMBRANE COMPONENT OF TRANSPORTER-RELATED"/>
    <property type="match status" value="1"/>
</dbReference>
<proteinExistence type="predicted"/>
<accession>A0A8I0DNE4</accession>
<feature type="transmembrane region" description="Helical" evidence="1">
    <location>
        <begin position="337"/>
        <end position="357"/>
    </location>
</feature>
<dbReference type="AlphaFoldDB" id="A0A8I0DNE4"/>
<keyword evidence="3" id="KW-1185">Reference proteome</keyword>
<organism evidence="2 3">
    <name type="scientific">Clostridium lentum</name>
    <dbReference type="NCBI Taxonomy" id="2763037"/>
    <lineage>
        <taxon>Bacteria</taxon>
        <taxon>Bacillati</taxon>
        <taxon>Bacillota</taxon>
        <taxon>Clostridia</taxon>
        <taxon>Eubacteriales</taxon>
        <taxon>Clostridiaceae</taxon>
        <taxon>Clostridium</taxon>
    </lineage>
</organism>
<keyword evidence="1" id="KW-0472">Membrane</keyword>
<dbReference type="RefSeq" id="WP_022166995.1">
    <property type="nucleotide sequence ID" value="NZ_JACOOQ010000009.1"/>
</dbReference>
<evidence type="ECO:0000313" key="3">
    <source>
        <dbReference type="Proteomes" id="UP000662088"/>
    </source>
</evidence>
<dbReference type="GO" id="GO:0005886">
    <property type="term" value="C:plasma membrane"/>
    <property type="evidence" value="ECO:0007669"/>
    <property type="project" value="UniProtKB-SubCell"/>
</dbReference>
<dbReference type="GO" id="GO:0022857">
    <property type="term" value="F:transmembrane transporter activity"/>
    <property type="evidence" value="ECO:0007669"/>
    <property type="project" value="TreeGrafter"/>
</dbReference>
<dbReference type="InterPro" id="IPR050250">
    <property type="entry name" value="Macrolide_Exporter_MacB"/>
</dbReference>
<name>A0A8I0DNE4_9CLOT</name>
<dbReference type="EMBL" id="JACOOQ010000009">
    <property type="protein sequence ID" value="MBC5640075.1"/>
    <property type="molecule type" value="Genomic_DNA"/>
</dbReference>
<sequence>MSIFKRAILYITRKKVKSIIMLLILFGMATAVLSGISIKKATNLTKQDLSSQIANKFEVKANLGTNFDGTVPESLINKILNVNGIKSYDGMIQGAGLDFKELDYVEPKKSTIQYKDERYNNLFSVEGHVSTELDTKFVSKSLKLVEGRHIVSTDNGKVLIHKSLAEKNNLKVGDILKATKSTLDYKATSISKNEYELEIVGIFESENDESVGSKLEIPENLIISDINTLKALYSYSDGNIQYTNAVFNTSSNVEDVISQVKKISEDWSKYTIEKSEDTFLALSKTFEVLDKIINIVLIGAIIAGVLVLSLVLIFWIQGRIHETGILLSIGVSKFNIISQYIIELLIISLIAFGSSYFSSKAISQNIGNAIINQASKQAVQEVQNGFGGNNIGNDSNSSLATRTIDEIDVKVEFKELIYVYVIGSGIIIISVLLSSVSIIRLKPKEILSKMS</sequence>